<dbReference type="PROSITE" id="PS01124">
    <property type="entry name" value="HTH_ARAC_FAMILY_2"/>
    <property type="match status" value="1"/>
</dbReference>
<protein>
    <submittedName>
        <fullName evidence="5">AraC family transcriptional regulator</fullName>
    </submittedName>
</protein>
<dbReference type="Gene3D" id="1.10.10.60">
    <property type="entry name" value="Homeodomain-like"/>
    <property type="match status" value="2"/>
</dbReference>
<comment type="caution">
    <text evidence="5">The sequence shown here is derived from an EMBL/GenBank/DDBJ whole genome shotgun (WGS) entry which is preliminary data.</text>
</comment>
<dbReference type="Proteomes" id="UP001652445">
    <property type="component" value="Unassembled WGS sequence"/>
</dbReference>
<dbReference type="SMART" id="SM00342">
    <property type="entry name" value="HTH_ARAC"/>
    <property type="match status" value="1"/>
</dbReference>
<dbReference type="Gene3D" id="2.60.120.10">
    <property type="entry name" value="Jelly Rolls"/>
    <property type="match status" value="1"/>
</dbReference>
<dbReference type="PANTHER" id="PTHR43280:SF34">
    <property type="entry name" value="ARAC-FAMILY TRANSCRIPTIONAL REGULATOR"/>
    <property type="match status" value="1"/>
</dbReference>
<dbReference type="InterPro" id="IPR018062">
    <property type="entry name" value="HTH_AraC-typ_CS"/>
</dbReference>
<keyword evidence="2" id="KW-0238">DNA-binding</keyword>
<dbReference type="SUPFAM" id="SSF46689">
    <property type="entry name" value="Homeodomain-like"/>
    <property type="match status" value="2"/>
</dbReference>
<gene>
    <name evidence="5" type="ORF">OB236_03905</name>
</gene>
<organism evidence="5 6">
    <name type="scientific">Paenibacillus baimaensis</name>
    <dbReference type="NCBI Taxonomy" id="2982185"/>
    <lineage>
        <taxon>Bacteria</taxon>
        <taxon>Bacillati</taxon>
        <taxon>Bacillota</taxon>
        <taxon>Bacilli</taxon>
        <taxon>Bacillales</taxon>
        <taxon>Paenibacillaceae</taxon>
        <taxon>Paenibacillus</taxon>
    </lineage>
</organism>
<dbReference type="RefSeq" id="WP_262683075.1">
    <property type="nucleotide sequence ID" value="NZ_JAOQIO010000007.1"/>
</dbReference>
<dbReference type="Pfam" id="PF07883">
    <property type="entry name" value="Cupin_2"/>
    <property type="match status" value="1"/>
</dbReference>
<dbReference type="InterPro" id="IPR018060">
    <property type="entry name" value="HTH_AraC"/>
</dbReference>
<keyword evidence="3" id="KW-0804">Transcription</keyword>
<sequence>MKIWTKLMFHGGIALPITYLDQIDHYIQFLHVQRKSHSIDFHLHQGCEIYFLLQGDVKYFVEKTVYPLQFGDLIITNQHEIHKPSFSSDVVYERITIEFDPLIAAQYQTEDFNPLSCFYDRPIGTRNKLSLTSNDSAALLSLFMKYDALKNHPSLGNAVMKMGCFMEIMVHINRLFQEQKITDQGLDLHHKLSPVLDYIEMHLGEDLSLDQLEKQFFINKYYLIKLFKKYTGNTIHEYIIYKRISLAKKLLAEGSSVTEACMISGFNDYTSFLRMFKKKVGILPRDYQKNYLG</sequence>
<evidence type="ECO:0000313" key="5">
    <source>
        <dbReference type="EMBL" id="MCU6791270.1"/>
    </source>
</evidence>
<dbReference type="InterPro" id="IPR037923">
    <property type="entry name" value="HTH-like"/>
</dbReference>
<reference evidence="5 6" key="1">
    <citation type="submission" date="2022-09" db="EMBL/GenBank/DDBJ databases">
        <authorList>
            <person name="Han X.L."/>
            <person name="Wang Q."/>
            <person name="Lu T."/>
        </authorList>
    </citation>
    <scope>NUCLEOTIDE SEQUENCE [LARGE SCALE GENOMIC DNA]</scope>
    <source>
        <strain evidence="5 6">WQ 127069</strain>
    </source>
</reference>
<proteinExistence type="predicted"/>
<evidence type="ECO:0000256" key="2">
    <source>
        <dbReference type="ARBA" id="ARBA00023125"/>
    </source>
</evidence>
<dbReference type="EMBL" id="JAOQIO010000007">
    <property type="protein sequence ID" value="MCU6791270.1"/>
    <property type="molecule type" value="Genomic_DNA"/>
</dbReference>
<accession>A0ABT2U9F5</accession>
<evidence type="ECO:0000259" key="4">
    <source>
        <dbReference type="PROSITE" id="PS01124"/>
    </source>
</evidence>
<keyword evidence="1" id="KW-0805">Transcription regulation</keyword>
<evidence type="ECO:0000256" key="3">
    <source>
        <dbReference type="ARBA" id="ARBA00023163"/>
    </source>
</evidence>
<dbReference type="InterPro" id="IPR014710">
    <property type="entry name" value="RmlC-like_jellyroll"/>
</dbReference>
<keyword evidence="6" id="KW-1185">Reference proteome</keyword>
<dbReference type="PROSITE" id="PS00041">
    <property type="entry name" value="HTH_ARAC_FAMILY_1"/>
    <property type="match status" value="1"/>
</dbReference>
<dbReference type="Pfam" id="PF12833">
    <property type="entry name" value="HTH_18"/>
    <property type="match status" value="1"/>
</dbReference>
<name>A0ABT2U9F5_9BACL</name>
<dbReference type="PANTHER" id="PTHR43280">
    <property type="entry name" value="ARAC-FAMILY TRANSCRIPTIONAL REGULATOR"/>
    <property type="match status" value="1"/>
</dbReference>
<evidence type="ECO:0000256" key="1">
    <source>
        <dbReference type="ARBA" id="ARBA00023015"/>
    </source>
</evidence>
<dbReference type="InterPro" id="IPR013096">
    <property type="entry name" value="Cupin_2"/>
</dbReference>
<feature type="domain" description="HTH araC/xylS-type" evidence="4">
    <location>
        <begin position="193"/>
        <end position="290"/>
    </location>
</feature>
<dbReference type="InterPro" id="IPR009057">
    <property type="entry name" value="Homeodomain-like_sf"/>
</dbReference>
<dbReference type="SUPFAM" id="SSF51215">
    <property type="entry name" value="Regulatory protein AraC"/>
    <property type="match status" value="1"/>
</dbReference>
<evidence type="ECO:0000313" key="6">
    <source>
        <dbReference type="Proteomes" id="UP001652445"/>
    </source>
</evidence>